<evidence type="ECO:0000313" key="3">
    <source>
        <dbReference type="EMBL" id="RJG01059.1"/>
    </source>
</evidence>
<dbReference type="RefSeq" id="WP_119784509.1">
    <property type="nucleotide sequence ID" value="NZ_QYUQ01000002.1"/>
</dbReference>
<dbReference type="EMBL" id="QYUQ01000002">
    <property type="protein sequence ID" value="RJG01059.1"/>
    <property type="molecule type" value="Genomic_DNA"/>
</dbReference>
<proteinExistence type="inferred from homology"/>
<dbReference type="NCBIfam" id="TIGR01098">
    <property type="entry name" value="3A0109s03R"/>
    <property type="match status" value="1"/>
</dbReference>
<comment type="caution">
    <text evidence="3">The sequence shown here is derived from an EMBL/GenBank/DDBJ whole genome shotgun (WGS) entry which is preliminary data.</text>
</comment>
<dbReference type="PANTHER" id="PTHR35841">
    <property type="entry name" value="PHOSPHONATES-BINDING PERIPLASMIC PROTEIN"/>
    <property type="match status" value="1"/>
</dbReference>
<dbReference type="Gene3D" id="3.40.190.10">
    <property type="entry name" value="Periplasmic binding protein-like II"/>
    <property type="match status" value="2"/>
</dbReference>
<keyword evidence="2" id="KW-0732">Signal</keyword>
<dbReference type="CDD" id="cd01071">
    <property type="entry name" value="PBP2_PhnD_like"/>
    <property type="match status" value="1"/>
</dbReference>
<organism evidence="3 4">
    <name type="scientific">Noviherbaspirillum sedimenti</name>
    <dbReference type="NCBI Taxonomy" id="2320865"/>
    <lineage>
        <taxon>Bacteria</taxon>
        <taxon>Pseudomonadati</taxon>
        <taxon>Pseudomonadota</taxon>
        <taxon>Betaproteobacteria</taxon>
        <taxon>Burkholderiales</taxon>
        <taxon>Oxalobacteraceae</taxon>
        <taxon>Noviherbaspirillum</taxon>
    </lineage>
</organism>
<evidence type="ECO:0000256" key="1">
    <source>
        <dbReference type="ARBA" id="ARBA00007162"/>
    </source>
</evidence>
<dbReference type="SUPFAM" id="SSF53850">
    <property type="entry name" value="Periplasmic binding protein-like II"/>
    <property type="match status" value="1"/>
</dbReference>
<dbReference type="Pfam" id="PF12974">
    <property type="entry name" value="Phosphonate-bd"/>
    <property type="match status" value="1"/>
</dbReference>
<dbReference type="Proteomes" id="UP000266327">
    <property type="component" value="Unassembled WGS sequence"/>
</dbReference>
<keyword evidence="4" id="KW-1185">Reference proteome</keyword>
<evidence type="ECO:0000256" key="2">
    <source>
        <dbReference type="ARBA" id="ARBA00022729"/>
    </source>
</evidence>
<name>A0A3A3G2K7_9BURK</name>
<sequence>MIRFKTSPALGFRHGLLRLSIAAVLMLLAAHALAIECEKPHHLRFAMVPQDDLQKDIAAHQPLFDSLQAATGLPVEVVMPSSYGAVVEGLLAGAIDLANLGPAAYLNAKKADPRITAFAATAKKKGAFQEEGAFYTSLLIVRRQGPYTALETLRGKKLALVDPDSTSGALIPRQEFSRHVQVPLGGYFSQVGYTGSHDQSALAVVNGRVDAAFVSSYLLTSLVEAGKASAGDFRVLWRSARMPVNPYVYRGQLCASLKDKISAVFLGQNGAGNKALLDNLKALRFVPISDGDYQILRDLP</sequence>
<gene>
    <name evidence="3" type="ORF">D3878_05225</name>
</gene>
<dbReference type="OrthoDB" id="225238at2"/>
<accession>A0A3A3G2K7</accession>
<reference evidence="4" key="1">
    <citation type="submission" date="2018-09" db="EMBL/GenBank/DDBJ databases">
        <authorList>
            <person name="Zhu H."/>
        </authorList>
    </citation>
    <scope>NUCLEOTIDE SEQUENCE [LARGE SCALE GENOMIC DNA]</scope>
    <source>
        <strain evidence="4">K1S02-23</strain>
    </source>
</reference>
<evidence type="ECO:0000313" key="4">
    <source>
        <dbReference type="Proteomes" id="UP000266327"/>
    </source>
</evidence>
<dbReference type="AlphaFoldDB" id="A0A3A3G2K7"/>
<dbReference type="GO" id="GO:0055085">
    <property type="term" value="P:transmembrane transport"/>
    <property type="evidence" value="ECO:0007669"/>
    <property type="project" value="InterPro"/>
</dbReference>
<comment type="similarity">
    <text evidence="1">Belongs to the phosphate/phosphite/phosphonate binding protein family.</text>
</comment>
<dbReference type="GO" id="GO:0043190">
    <property type="term" value="C:ATP-binding cassette (ABC) transporter complex"/>
    <property type="evidence" value="ECO:0007669"/>
    <property type="project" value="InterPro"/>
</dbReference>
<dbReference type="InterPro" id="IPR005770">
    <property type="entry name" value="PhnD"/>
</dbReference>
<dbReference type="PANTHER" id="PTHR35841:SF1">
    <property type="entry name" value="PHOSPHONATES-BINDING PERIPLASMIC PROTEIN"/>
    <property type="match status" value="1"/>
</dbReference>
<protein>
    <submittedName>
        <fullName evidence="3">Phosphate/phosphite/phosphonate ABC transporter substrate-binding protein</fullName>
    </submittedName>
</protein>